<comment type="cofactor">
    <cofactor evidence="7">
        <name>Fe(2+)</name>
        <dbReference type="ChEBI" id="CHEBI:29033"/>
    </cofactor>
    <text evidence="7">Binds 1 Fe(2+) ion per subunit.</text>
</comment>
<reference evidence="10 11" key="1">
    <citation type="journal article" date="2014" name="Genome Announc.">
        <title>Draft genome sequences of six enterohepatic helicobacter species isolated from humans and one from rhesus macaques.</title>
        <authorList>
            <person name="Shen Z."/>
            <person name="Sheh A."/>
            <person name="Young S.K."/>
            <person name="Abouelliel A."/>
            <person name="Ward D.V."/>
            <person name="Earl A.M."/>
            <person name="Fox J.G."/>
        </authorList>
    </citation>
    <scope>NUCLEOTIDE SEQUENCE [LARGE SCALE GENOMIC DNA]</scope>
    <source>
        <strain evidence="10 11">MIT 99-5501</strain>
    </source>
</reference>
<dbReference type="eggNOG" id="COG0533">
    <property type="taxonomic scope" value="Bacteria"/>
</dbReference>
<dbReference type="EMBL" id="AZJI01000001">
    <property type="protein sequence ID" value="ETD25035.1"/>
    <property type="molecule type" value="Genomic_DNA"/>
</dbReference>
<comment type="catalytic activity">
    <reaction evidence="6 7">
        <text>L-threonylcarbamoyladenylate + adenosine(37) in tRNA = N(6)-L-threonylcarbamoyladenosine(37) in tRNA + AMP + H(+)</text>
        <dbReference type="Rhea" id="RHEA:37059"/>
        <dbReference type="Rhea" id="RHEA-COMP:10162"/>
        <dbReference type="Rhea" id="RHEA-COMP:10163"/>
        <dbReference type="ChEBI" id="CHEBI:15378"/>
        <dbReference type="ChEBI" id="CHEBI:73682"/>
        <dbReference type="ChEBI" id="CHEBI:74411"/>
        <dbReference type="ChEBI" id="CHEBI:74418"/>
        <dbReference type="ChEBI" id="CHEBI:456215"/>
        <dbReference type="EC" id="2.3.1.234"/>
    </reaction>
</comment>
<evidence type="ECO:0000256" key="1">
    <source>
        <dbReference type="ARBA" id="ARBA00022679"/>
    </source>
</evidence>
<feature type="binding site" evidence="7">
    <location>
        <position position="180"/>
    </location>
    <ligand>
        <name>Fe cation</name>
        <dbReference type="ChEBI" id="CHEBI:24875"/>
    </ligand>
</feature>
<evidence type="ECO:0000313" key="11">
    <source>
        <dbReference type="Proteomes" id="UP000018731"/>
    </source>
</evidence>
<comment type="similarity">
    <text evidence="7">Belongs to the KAE1 / TsaD family.</text>
</comment>
<evidence type="ECO:0000256" key="8">
    <source>
        <dbReference type="SAM" id="MobiDB-lite"/>
    </source>
</evidence>
<dbReference type="GO" id="GO:0002949">
    <property type="term" value="P:tRNA threonylcarbamoyladenosine modification"/>
    <property type="evidence" value="ECO:0007669"/>
    <property type="project" value="UniProtKB-UniRule"/>
</dbReference>
<proteinExistence type="inferred from homology"/>
<keyword evidence="11" id="KW-1185">Reference proteome</keyword>
<protein>
    <recommendedName>
        <fullName evidence="7">tRNA N6-adenosine threonylcarbamoyltransferase</fullName>
        <ecNumber evidence="7">2.3.1.234</ecNumber>
    </recommendedName>
    <alternativeName>
        <fullName evidence="7">N6-L-threonylcarbamoyladenine synthase</fullName>
        <shortName evidence="7">t(6)A synthase</shortName>
    </alternativeName>
    <alternativeName>
        <fullName evidence="7">t(6)A37 threonylcarbamoyladenosine biosynthesis protein TsaD</fullName>
    </alternativeName>
    <alternativeName>
        <fullName evidence="7">tRNA threonylcarbamoyladenosine biosynthesis protein TsaD</fullName>
    </alternativeName>
</protein>
<feature type="domain" description="Gcp-like" evidence="9">
    <location>
        <begin position="136"/>
        <end position="436"/>
    </location>
</feature>
<evidence type="ECO:0000256" key="5">
    <source>
        <dbReference type="ARBA" id="ARBA00023315"/>
    </source>
</evidence>
<evidence type="ECO:0000256" key="3">
    <source>
        <dbReference type="ARBA" id="ARBA00022723"/>
    </source>
</evidence>
<evidence type="ECO:0000256" key="4">
    <source>
        <dbReference type="ARBA" id="ARBA00023004"/>
    </source>
</evidence>
<feature type="region of interest" description="Disordered" evidence="8">
    <location>
        <begin position="1"/>
        <end position="26"/>
    </location>
</feature>
<sequence length="469" mass="50734">MPTKKTNKAKQNPQQISQNPQDLAQKLTQNSLDSASSKASKNLILSIESSCDDSSLALTDIDTYALIYHRKISQERAHNLYGGVVPEIASRLHCESLPLVLADMKAFLSGGGEISRESDSCENDLCEDLRGKNPFGAIRAIAITTQPGLSVSLLQGLMMAKTLCASLNVPIISVNHLIGHFYSLFIGKSYATMPMSVLLVSGGHTQILEANRADEFVVVASSKDDSFGECFDKVAKMLNLGYPGGSIIEQYAKKHEKIAKSKEANAKNSLNQGDDLCDLSPLPLPLKSSKELAFSFSGLKNATRLLIQSFLDSHASGATSDTKSSTRTKSSLDFASSHTSSPARTLDRENILSEREIAHICASFQEAAISHICDKLTRYFVQKLEQNQPVQTLGIVGGASANLALRSAILDICERYGANLILAPLEFCSDNAAMIGRAGIEEYLAGNFSDVNSLEISPRNECPHLKIMT</sequence>
<name>V8CDF3_9HELI</name>
<gene>
    <name evidence="7" type="primary">tsaD</name>
    <name evidence="10" type="ORF">HMPREF2086_00370</name>
</gene>
<accession>V8CDF3</accession>
<evidence type="ECO:0000256" key="6">
    <source>
        <dbReference type="ARBA" id="ARBA00048117"/>
    </source>
</evidence>
<dbReference type="GO" id="GO:0061711">
    <property type="term" value="F:tRNA N(6)-L-threonylcarbamoyladenine synthase activity"/>
    <property type="evidence" value="ECO:0007669"/>
    <property type="project" value="UniProtKB-EC"/>
</dbReference>
<feature type="binding site" evidence="7">
    <location>
        <position position="402"/>
    </location>
    <ligand>
        <name>substrate</name>
    </ligand>
</feature>
<dbReference type="EC" id="2.3.1.234" evidence="7"/>
<keyword evidence="3 7" id="KW-0479">Metal-binding</keyword>
<dbReference type="InterPro" id="IPR017860">
    <property type="entry name" value="Peptidase_M22_CS"/>
</dbReference>
<evidence type="ECO:0000259" key="9">
    <source>
        <dbReference type="Pfam" id="PF00814"/>
    </source>
</evidence>
<evidence type="ECO:0000256" key="7">
    <source>
        <dbReference type="HAMAP-Rule" id="MF_01445"/>
    </source>
</evidence>
<dbReference type="InterPro" id="IPR017861">
    <property type="entry name" value="KAE1/TsaD"/>
</dbReference>
<dbReference type="Gene3D" id="3.30.420.40">
    <property type="match status" value="2"/>
</dbReference>
<dbReference type="PANTHER" id="PTHR11735">
    <property type="entry name" value="TRNA N6-ADENOSINE THREONYLCARBAMOYLTRANSFERASE"/>
    <property type="match status" value="1"/>
</dbReference>
<dbReference type="InterPro" id="IPR043129">
    <property type="entry name" value="ATPase_NBD"/>
</dbReference>
<dbReference type="RefSeq" id="WP_023927046.1">
    <property type="nucleotide sequence ID" value="NZ_KI669454.1"/>
</dbReference>
<keyword evidence="4 7" id="KW-0408">Iron</keyword>
<dbReference type="InterPro" id="IPR000905">
    <property type="entry name" value="Gcp-like_dom"/>
</dbReference>
<evidence type="ECO:0000313" key="10">
    <source>
        <dbReference type="EMBL" id="ETD25035.1"/>
    </source>
</evidence>
<keyword evidence="7" id="KW-0963">Cytoplasm</keyword>
<dbReference type="PATRIC" id="fig|1357400.3.peg.509"/>
<dbReference type="PROSITE" id="PS01016">
    <property type="entry name" value="GLYCOPROTEASE"/>
    <property type="match status" value="1"/>
</dbReference>
<dbReference type="HOGENOM" id="CLU_023208_0_3_7"/>
<keyword evidence="1 7" id="KW-0808">Transferase</keyword>
<feature type="compositionally biased region" description="Polar residues" evidence="8">
    <location>
        <begin position="9"/>
        <end position="26"/>
    </location>
</feature>
<dbReference type="SUPFAM" id="SSF53067">
    <property type="entry name" value="Actin-like ATPase domain"/>
    <property type="match status" value="1"/>
</dbReference>
<dbReference type="GO" id="GO:0005506">
    <property type="term" value="F:iron ion binding"/>
    <property type="evidence" value="ECO:0007669"/>
    <property type="project" value="UniProtKB-UniRule"/>
</dbReference>
<keyword evidence="2 7" id="KW-0819">tRNA processing</keyword>
<dbReference type="PRINTS" id="PR00789">
    <property type="entry name" value="OSIALOPTASE"/>
</dbReference>
<feature type="binding site" evidence="7">
    <location>
        <position position="430"/>
    </location>
    <ligand>
        <name>Fe cation</name>
        <dbReference type="ChEBI" id="CHEBI:24875"/>
    </ligand>
</feature>
<evidence type="ECO:0000256" key="2">
    <source>
        <dbReference type="ARBA" id="ARBA00022694"/>
    </source>
</evidence>
<organism evidence="10 11">
    <name type="scientific">Helicobacter macacae MIT 99-5501</name>
    <dbReference type="NCBI Taxonomy" id="1357400"/>
    <lineage>
        <taxon>Bacteria</taxon>
        <taxon>Pseudomonadati</taxon>
        <taxon>Campylobacterota</taxon>
        <taxon>Epsilonproteobacteria</taxon>
        <taxon>Campylobacterales</taxon>
        <taxon>Helicobacteraceae</taxon>
        <taxon>Helicobacter</taxon>
    </lineage>
</organism>
<dbReference type="STRING" id="1357400.HMPREF2086_00370"/>
<dbReference type="InterPro" id="IPR022450">
    <property type="entry name" value="TsaD"/>
</dbReference>
<comment type="function">
    <text evidence="7">Required for the formation of a threonylcarbamoyl group on adenosine at position 37 (t(6)A37) in tRNAs that read codons beginning with adenine. Is involved in the transfer of the threonylcarbamoyl moiety of threonylcarbamoyl-AMP (TC-AMP) to the N6 group of A37, together with TsaE and TsaB. TsaD likely plays a direct catalytic role in this reaction.</text>
</comment>
<feature type="binding site" evidence="7">
    <location>
        <position position="232"/>
    </location>
    <ligand>
        <name>substrate</name>
    </ligand>
</feature>
<feature type="binding site" evidence="7">
    <location>
        <position position="176"/>
    </location>
    <ligand>
        <name>Fe cation</name>
        <dbReference type="ChEBI" id="CHEBI:24875"/>
    </ligand>
</feature>
<feature type="binding site" evidence="7">
    <location>
        <begin position="199"/>
        <end position="203"/>
    </location>
    <ligand>
        <name>substrate</name>
    </ligand>
</feature>
<feature type="region of interest" description="Disordered" evidence="8">
    <location>
        <begin position="315"/>
        <end position="341"/>
    </location>
</feature>
<dbReference type="AlphaFoldDB" id="V8CDF3"/>
<dbReference type="PANTHER" id="PTHR11735:SF6">
    <property type="entry name" value="TRNA N6-ADENOSINE THREONYLCARBAMOYLTRANSFERASE, MITOCHONDRIAL"/>
    <property type="match status" value="1"/>
</dbReference>
<comment type="caution">
    <text evidence="10">The sequence shown here is derived from an EMBL/GenBank/DDBJ whole genome shotgun (WGS) entry which is preliminary data.</text>
</comment>
<dbReference type="Proteomes" id="UP000018731">
    <property type="component" value="Unassembled WGS sequence"/>
</dbReference>
<feature type="binding site" evidence="7">
    <location>
        <position position="245"/>
    </location>
    <ligand>
        <name>substrate</name>
    </ligand>
</feature>
<comment type="subcellular location">
    <subcellularLocation>
        <location evidence="7">Cytoplasm</location>
    </subcellularLocation>
</comment>
<feature type="compositionally biased region" description="Low complexity" evidence="8">
    <location>
        <begin position="319"/>
        <end position="331"/>
    </location>
</feature>
<dbReference type="HAMAP" id="MF_01445">
    <property type="entry name" value="TsaD"/>
    <property type="match status" value="1"/>
</dbReference>
<keyword evidence="5 7" id="KW-0012">Acyltransferase</keyword>
<dbReference type="GO" id="GO:0005737">
    <property type="term" value="C:cytoplasm"/>
    <property type="evidence" value="ECO:0007669"/>
    <property type="project" value="UniProtKB-SubCell"/>
</dbReference>
<dbReference type="Pfam" id="PF00814">
    <property type="entry name" value="TsaD"/>
    <property type="match status" value="1"/>
</dbReference>
<dbReference type="OrthoDB" id="9806197at2"/>
<feature type="binding site" evidence="7">
    <location>
        <position position="249"/>
    </location>
    <ligand>
        <name>substrate</name>
    </ligand>
</feature>